<proteinExistence type="predicted"/>
<reference evidence="1 2" key="1">
    <citation type="submission" date="2021-03" db="EMBL/GenBank/DDBJ databases">
        <authorList>
            <person name="Kim M.K."/>
        </authorList>
    </citation>
    <scope>NUCLEOTIDE SEQUENCE [LARGE SCALE GENOMIC DNA]</scope>
    <source>
        <strain evidence="1 2">BT442</strain>
    </source>
</reference>
<dbReference type="RefSeq" id="WP_208173031.1">
    <property type="nucleotide sequence ID" value="NZ_JAGETZ010000001.1"/>
</dbReference>
<organism evidence="1 2">
    <name type="scientific">Hymenobacter negativus</name>
    <dbReference type="NCBI Taxonomy" id="2795026"/>
    <lineage>
        <taxon>Bacteria</taxon>
        <taxon>Pseudomonadati</taxon>
        <taxon>Bacteroidota</taxon>
        <taxon>Cytophagia</taxon>
        <taxon>Cytophagales</taxon>
        <taxon>Hymenobacteraceae</taxon>
        <taxon>Hymenobacter</taxon>
    </lineage>
</organism>
<gene>
    <name evidence="1" type="ORF">J4E00_00410</name>
</gene>
<sequence>MVHNQAGRVQVVLPGCHNINELPTNLALRQRRYLLHVYPEIDHFNNEKMSGSQKFGYLSTAG</sequence>
<dbReference type="Proteomes" id="UP000664369">
    <property type="component" value="Unassembled WGS sequence"/>
</dbReference>
<protein>
    <submittedName>
        <fullName evidence="1">Uncharacterized protein</fullName>
    </submittedName>
</protein>
<name>A0ABS3Q8N7_9BACT</name>
<keyword evidence="2" id="KW-1185">Reference proteome</keyword>
<accession>A0ABS3Q8N7</accession>
<evidence type="ECO:0000313" key="1">
    <source>
        <dbReference type="EMBL" id="MBO2007491.1"/>
    </source>
</evidence>
<dbReference type="EMBL" id="JAGETZ010000001">
    <property type="protein sequence ID" value="MBO2007491.1"/>
    <property type="molecule type" value="Genomic_DNA"/>
</dbReference>
<comment type="caution">
    <text evidence="1">The sequence shown here is derived from an EMBL/GenBank/DDBJ whole genome shotgun (WGS) entry which is preliminary data.</text>
</comment>
<evidence type="ECO:0000313" key="2">
    <source>
        <dbReference type="Proteomes" id="UP000664369"/>
    </source>
</evidence>